<gene>
    <name evidence="2" type="ORF">MACK_003034</name>
</gene>
<evidence type="ECO:0000313" key="2">
    <source>
        <dbReference type="EMBL" id="UKK02934.2"/>
    </source>
</evidence>
<name>A0A976ME08_THEOR</name>
<feature type="compositionally biased region" description="Basic and acidic residues" evidence="1">
    <location>
        <begin position="233"/>
        <end position="248"/>
    </location>
</feature>
<organism evidence="2 3">
    <name type="scientific">Theileria orientalis</name>
    <dbReference type="NCBI Taxonomy" id="68886"/>
    <lineage>
        <taxon>Eukaryota</taxon>
        <taxon>Sar</taxon>
        <taxon>Alveolata</taxon>
        <taxon>Apicomplexa</taxon>
        <taxon>Aconoidasida</taxon>
        <taxon>Piroplasmida</taxon>
        <taxon>Theileriidae</taxon>
        <taxon>Theileria</taxon>
    </lineage>
</organism>
<feature type="compositionally biased region" description="Basic residues" evidence="1">
    <location>
        <begin position="424"/>
        <end position="437"/>
    </location>
</feature>
<dbReference type="AlphaFoldDB" id="A0A976ME08"/>
<dbReference type="EMBL" id="CP056072">
    <property type="protein sequence ID" value="UKK02934.2"/>
    <property type="molecule type" value="Genomic_DNA"/>
</dbReference>
<feature type="compositionally biased region" description="Polar residues" evidence="1">
    <location>
        <begin position="63"/>
        <end position="74"/>
    </location>
</feature>
<feature type="compositionally biased region" description="Acidic residues" evidence="1">
    <location>
        <begin position="329"/>
        <end position="339"/>
    </location>
</feature>
<reference evidence="2" key="1">
    <citation type="submission" date="2022-07" db="EMBL/GenBank/DDBJ databases">
        <title>Evaluation of T. orientalis genome assembly methods using nanopore sequencing and analysis of variation between genomes.</title>
        <authorList>
            <person name="Yam J."/>
            <person name="Micallef M.L."/>
            <person name="Liu M."/>
            <person name="Djordjevic S.P."/>
            <person name="Bogema D.R."/>
            <person name="Jenkins C."/>
        </authorList>
    </citation>
    <scope>NUCLEOTIDE SEQUENCE</scope>
    <source>
        <strain evidence="2">Goon Nure</strain>
    </source>
</reference>
<sequence length="598" mass="69317">MDLEDGELKVTNHSEERGLAHDDGSRSKSSEATSQFDPKLSSREMRKIKYYEDMFAKMANENKGMSSETPSTHYTPAPLQKPKSKVSERRRNTDQKMEEGHLNMTEYASESIESAYGPSTKAARRSVYKKTMLPTDMDYTGLKYINEGGSSEYQYADGKTLLDNKRLIRVQSMPMVTKKSKTTTTYTDDKQQEEQRPVTARRPRVSRWDVKSSHSTPTIRSPQEEPLAQEKPTLLEEKHEEEPSKEEFSEGFVDMVIDQKDQSTEETLESKVEQPRDQTTEYTETDQTEAYLENDARDLPLDVDDFLNEDLKDDEDQPEEDKEVKQEGEPVEEYKEDVEDQLKQEYVEEVPEPLPVEFETKLEEPYMIEQVQVPQKKKSNRGRKAKRKQEVYAVEPPQEGRVGIEEDLTPMSAPPEYVEELKQPARRTKSQRSRKKKQDFYEDRALNKPKATTKASKALARNHSGSSEKTEKTSVSVSKREFLGKYKTKLINDVDVVEEKFISTENLRMITMEEAERMLNICTKKNTDYEDAKKFIDNLMMSKIEHERRLEERNPFLLDPSNIVAPSPVYEKPKPEPVPENPLQISFKYRLFQTLGKV</sequence>
<proteinExistence type="predicted"/>
<feature type="compositionally biased region" description="Acidic residues" evidence="1">
    <location>
        <begin position="301"/>
        <end position="321"/>
    </location>
</feature>
<feature type="compositionally biased region" description="Basic and acidic residues" evidence="1">
    <location>
        <begin position="85"/>
        <end position="101"/>
    </location>
</feature>
<dbReference type="Proteomes" id="UP000244811">
    <property type="component" value="Chromosome 4"/>
</dbReference>
<feature type="compositionally biased region" description="Basic residues" evidence="1">
    <location>
        <begin position="375"/>
        <end position="387"/>
    </location>
</feature>
<evidence type="ECO:0000313" key="3">
    <source>
        <dbReference type="Proteomes" id="UP000244811"/>
    </source>
</evidence>
<feature type="compositionally biased region" description="Basic and acidic residues" evidence="1">
    <location>
        <begin position="257"/>
        <end position="279"/>
    </location>
</feature>
<feature type="region of interest" description="Disordered" evidence="1">
    <location>
        <begin position="1"/>
        <end position="43"/>
    </location>
</feature>
<accession>A0A976ME08</accession>
<feature type="compositionally biased region" description="Basic and acidic residues" evidence="1">
    <location>
        <begin position="1"/>
        <end position="29"/>
    </location>
</feature>
<feature type="compositionally biased region" description="Basic and acidic residues" evidence="1">
    <location>
        <begin position="187"/>
        <end position="196"/>
    </location>
</feature>
<protein>
    <submittedName>
        <fullName evidence="2">Uncharacterized protein</fullName>
    </submittedName>
</protein>
<evidence type="ECO:0000256" key="1">
    <source>
        <dbReference type="SAM" id="MobiDB-lite"/>
    </source>
</evidence>
<feature type="region of interest" description="Disordered" evidence="1">
    <location>
        <begin position="170"/>
        <end position="339"/>
    </location>
</feature>
<feature type="region of interest" description="Disordered" evidence="1">
    <location>
        <begin position="372"/>
        <end position="473"/>
    </location>
</feature>
<feature type="region of interest" description="Disordered" evidence="1">
    <location>
        <begin position="61"/>
        <end position="101"/>
    </location>
</feature>